<feature type="region of interest" description="Disordered" evidence="1">
    <location>
        <begin position="1"/>
        <end position="24"/>
    </location>
</feature>
<accession>A0A026WVS1</accession>
<organism evidence="2 3">
    <name type="scientific">Ooceraea biroi</name>
    <name type="common">Clonal raider ant</name>
    <name type="synonym">Cerapachys biroi</name>
    <dbReference type="NCBI Taxonomy" id="2015173"/>
    <lineage>
        <taxon>Eukaryota</taxon>
        <taxon>Metazoa</taxon>
        <taxon>Ecdysozoa</taxon>
        <taxon>Arthropoda</taxon>
        <taxon>Hexapoda</taxon>
        <taxon>Insecta</taxon>
        <taxon>Pterygota</taxon>
        <taxon>Neoptera</taxon>
        <taxon>Endopterygota</taxon>
        <taxon>Hymenoptera</taxon>
        <taxon>Apocrita</taxon>
        <taxon>Aculeata</taxon>
        <taxon>Formicoidea</taxon>
        <taxon>Formicidae</taxon>
        <taxon>Dorylinae</taxon>
        <taxon>Ooceraea</taxon>
    </lineage>
</organism>
<dbReference type="EMBL" id="KK107083">
    <property type="protein sequence ID" value="EZA60097.1"/>
    <property type="molecule type" value="Genomic_DNA"/>
</dbReference>
<evidence type="ECO:0000313" key="3">
    <source>
        <dbReference type="Proteomes" id="UP000053097"/>
    </source>
</evidence>
<keyword evidence="3" id="KW-1185">Reference proteome</keyword>
<name>A0A026WVS1_OOCBI</name>
<proteinExistence type="predicted"/>
<sequence>MPRELDGGASSKNEVQEEENERVRSRVYAFSRKLHARKRKFWRNEPTAYTRSARSG</sequence>
<dbReference type="Proteomes" id="UP000053097">
    <property type="component" value="Unassembled WGS sequence"/>
</dbReference>
<dbReference type="AlphaFoldDB" id="A0A026WVS1"/>
<protein>
    <submittedName>
        <fullName evidence="2">Uncharacterized protein</fullName>
    </submittedName>
</protein>
<gene>
    <name evidence="2" type="ORF">X777_13922</name>
</gene>
<reference evidence="2 3" key="1">
    <citation type="journal article" date="2014" name="Curr. Biol.">
        <title>The genome of the clonal raider ant Cerapachys biroi.</title>
        <authorList>
            <person name="Oxley P.R."/>
            <person name="Ji L."/>
            <person name="Fetter-Pruneda I."/>
            <person name="McKenzie S.K."/>
            <person name="Li C."/>
            <person name="Hu H."/>
            <person name="Zhang G."/>
            <person name="Kronauer D.J."/>
        </authorList>
    </citation>
    <scope>NUCLEOTIDE SEQUENCE [LARGE SCALE GENOMIC DNA]</scope>
</reference>
<evidence type="ECO:0000256" key="1">
    <source>
        <dbReference type="SAM" id="MobiDB-lite"/>
    </source>
</evidence>
<evidence type="ECO:0000313" key="2">
    <source>
        <dbReference type="EMBL" id="EZA60097.1"/>
    </source>
</evidence>